<proteinExistence type="predicted"/>
<reference evidence="1 2" key="1">
    <citation type="journal article" date="2018" name="Mol. Plant">
        <title>The genome of Artemisia annua provides insight into the evolution of Asteraceae family and artemisinin biosynthesis.</title>
        <authorList>
            <person name="Shen Q."/>
            <person name="Zhang L."/>
            <person name="Liao Z."/>
            <person name="Wang S."/>
            <person name="Yan T."/>
            <person name="Shi P."/>
            <person name="Liu M."/>
            <person name="Fu X."/>
            <person name="Pan Q."/>
            <person name="Wang Y."/>
            <person name="Lv Z."/>
            <person name="Lu X."/>
            <person name="Zhang F."/>
            <person name="Jiang W."/>
            <person name="Ma Y."/>
            <person name="Chen M."/>
            <person name="Hao X."/>
            <person name="Li L."/>
            <person name="Tang Y."/>
            <person name="Lv G."/>
            <person name="Zhou Y."/>
            <person name="Sun X."/>
            <person name="Brodelius P.E."/>
            <person name="Rose J.K.C."/>
            <person name="Tang K."/>
        </authorList>
    </citation>
    <scope>NUCLEOTIDE SEQUENCE [LARGE SCALE GENOMIC DNA]</scope>
    <source>
        <strain evidence="2">cv. Huhao1</strain>
        <tissue evidence="1">Leaf</tissue>
    </source>
</reference>
<dbReference type="Proteomes" id="UP000245207">
    <property type="component" value="Unassembled WGS sequence"/>
</dbReference>
<dbReference type="AlphaFoldDB" id="A0A2U1L4Y9"/>
<evidence type="ECO:0000313" key="2">
    <source>
        <dbReference type="Proteomes" id="UP000245207"/>
    </source>
</evidence>
<comment type="caution">
    <text evidence="1">The sequence shown here is derived from an EMBL/GenBank/DDBJ whole genome shotgun (WGS) entry which is preliminary data.</text>
</comment>
<organism evidence="1 2">
    <name type="scientific">Artemisia annua</name>
    <name type="common">Sweet wormwood</name>
    <dbReference type="NCBI Taxonomy" id="35608"/>
    <lineage>
        <taxon>Eukaryota</taxon>
        <taxon>Viridiplantae</taxon>
        <taxon>Streptophyta</taxon>
        <taxon>Embryophyta</taxon>
        <taxon>Tracheophyta</taxon>
        <taxon>Spermatophyta</taxon>
        <taxon>Magnoliopsida</taxon>
        <taxon>eudicotyledons</taxon>
        <taxon>Gunneridae</taxon>
        <taxon>Pentapetalae</taxon>
        <taxon>asterids</taxon>
        <taxon>campanulids</taxon>
        <taxon>Asterales</taxon>
        <taxon>Asteraceae</taxon>
        <taxon>Asteroideae</taxon>
        <taxon>Anthemideae</taxon>
        <taxon>Artemisiinae</taxon>
        <taxon>Artemisia</taxon>
    </lineage>
</organism>
<gene>
    <name evidence="1" type="ORF">CTI12_AA400850</name>
</gene>
<dbReference type="EMBL" id="PKPP01011479">
    <property type="protein sequence ID" value="PWA44065.1"/>
    <property type="molecule type" value="Genomic_DNA"/>
</dbReference>
<sequence length="117" mass="12654">MAGAPYGQLNIDESPSWGYRSVDCFEKLEQFAEGIYGNLQFSDGCFPAPASLSVSRKRSKAVRALNAEPKRNDSIVPSVATVSAPAVRAEDTGDQLQKKHSAVLLLTYDMGTERVSS</sequence>
<accession>A0A2U1L4Y9</accession>
<keyword evidence="2" id="KW-1185">Reference proteome</keyword>
<dbReference type="OrthoDB" id="28397at2759"/>
<evidence type="ECO:0000313" key="1">
    <source>
        <dbReference type="EMBL" id="PWA44065.1"/>
    </source>
</evidence>
<dbReference type="STRING" id="35608.A0A2U1L4Y9"/>
<protein>
    <submittedName>
        <fullName evidence="1">APS reductase 3</fullName>
    </submittedName>
</protein>
<name>A0A2U1L4Y9_ARTAN</name>